<keyword evidence="2" id="KW-0804">Transcription</keyword>
<gene>
    <name evidence="5" type="ORF">R7226_27565</name>
</gene>
<feature type="compositionally biased region" description="Low complexity" evidence="3">
    <location>
        <begin position="272"/>
        <end position="281"/>
    </location>
</feature>
<dbReference type="InterPro" id="IPR011990">
    <property type="entry name" value="TPR-like_helical_dom_sf"/>
</dbReference>
<accession>A0ABU4HXU5</accession>
<comment type="caution">
    <text evidence="5">The sequence shown here is derived from an EMBL/GenBank/DDBJ whole genome shotgun (WGS) entry which is preliminary data.</text>
</comment>
<dbReference type="Pfam" id="PF03704">
    <property type="entry name" value="BTAD"/>
    <property type="match status" value="1"/>
</dbReference>
<evidence type="ECO:0000256" key="2">
    <source>
        <dbReference type="ARBA" id="ARBA00023163"/>
    </source>
</evidence>
<sequence>MLTEVALCGEVRARTLLAPLPNGLATQLFAYLVLHRRRPLQHAALADALWPTDRPRDPRAVLSSLLSRLRRSLGSEALPIGAVVRLELASDVTVDVEEASAALVAARAALDRRELELAWERAEQAREIAGRGLLVGFEARWIDPWRTDVESTHLDALELLARIGAALGGERARDGERAARRAISRAPLRESAHAALMEVLGALAEPAAALQVYEELRRGLDAELGTVPSQAVRDLHQRLLGSAGANEAPQDFAGGDGAVPARVDAAGAVRGAGAAASAAPRPRARPSDDAARSIAARVQTLGPEAERLVERAAALGEVAAVELLVRLGERADGVARGDVLAALQQASDVGLLAPTASWLGPAVAFPHAPDAAAVLAAMPLTLPSRIAAEALALLEEEDGDRVAIARLALRAVPALARDDAVRRARAGIALLLRGRAFAQAAALAEQALAAGPGRRDRVELLLELGRALRRDDPDRAWRAAVSAYEAARELDD</sequence>
<dbReference type="InterPro" id="IPR036388">
    <property type="entry name" value="WH-like_DNA-bd_sf"/>
</dbReference>
<feature type="region of interest" description="Disordered" evidence="3">
    <location>
        <begin position="272"/>
        <end position="292"/>
    </location>
</feature>
<reference evidence="6" key="1">
    <citation type="submission" date="2023-07" db="EMBL/GenBank/DDBJ databases">
        <title>Conexibacter stalactiti sp. nov., isolated from stalactites in a lava cave and emended description of the genus Conexibacter.</title>
        <authorList>
            <person name="Lee S.D."/>
        </authorList>
    </citation>
    <scope>NUCLEOTIDE SEQUENCE [LARGE SCALE GENOMIC DNA]</scope>
    <source>
        <strain evidence="6">KCTC 39840</strain>
    </source>
</reference>
<dbReference type="PANTHER" id="PTHR35807:SF1">
    <property type="entry name" value="TRANSCRIPTIONAL REGULATOR REDD"/>
    <property type="match status" value="1"/>
</dbReference>
<dbReference type="EMBL" id="JAWSTH010000122">
    <property type="protein sequence ID" value="MDW5598146.1"/>
    <property type="molecule type" value="Genomic_DNA"/>
</dbReference>
<evidence type="ECO:0000313" key="6">
    <source>
        <dbReference type="Proteomes" id="UP001284601"/>
    </source>
</evidence>
<evidence type="ECO:0000259" key="4">
    <source>
        <dbReference type="SMART" id="SM01043"/>
    </source>
</evidence>
<feature type="domain" description="Bacterial transcriptional activator" evidence="4">
    <location>
        <begin position="94"/>
        <end position="240"/>
    </location>
</feature>
<dbReference type="RefSeq" id="WP_318600613.1">
    <property type="nucleotide sequence ID" value="NZ_JAWSTH010000122.1"/>
</dbReference>
<dbReference type="SMART" id="SM01043">
    <property type="entry name" value="BTAD"/>
    <property type="match status" value="1"/>
</dbReference>
<evidence type="ECO:0000256" key="3">
    <source>
        <dbReference type="SAM" id="MobiDB-lite"/>
    </source>
</evidence>
<dbReference type="PANTHER" id="PTHR35807">
    <property type="entry name" value="TRANSCRIPTIONAL REGULATOR REDD-RELATED"/>
    <property type="match status" value="1"/>
</dbReference>
<dbReference type="SUPFAM" id="SSF46894">
    <property type="entry name" value="C-terminal effector domain of the bipartite response regulators"/>
    <property type="match status" value="1"/>
</dbReference>
<dbReference type="InterPro" id="IPR005158">
    <property type="entry name" value="BTAD"/>
</dbReference>
<dbReference type="Gene3D" id="1.25.40.10">
    <property type="entry name" value="Tetratricopeptide repeat domain"/>
    <property type="match status" value="1"/>
</dbReference>
<dbReference type="Gene3D" id="1.10.10.10">
    <property type="entry name" value="Winged helix-like DNA-binding domain superfamily/Winged helix DNA-binding domain"/>
    <property type="match status" value="1"/>
</dbReference>
<name>A0ABU4HXU5_9ACTN</name>
<dbReference type="InterPro" id="IPR016032">
    <property type="entry name" value="Sig_transdc_resp-reg_C-effctor"/>
</dbReference>
<evidence type="ECO:0000256" key="1">
    <source>
        <dbReference type="ARBA" id="ARBA00023015"/>
    </source>
</evidence>
<protein>
    <submittedName>
        <fullName evidence="5">BTAD domain-containing putative transcriptional regulator</fullName>
    </submittedName>
</protein>
<keyword evidence="6" id="KW-1185">Reference proteome</keyword>
<dbReference type="Proteomes" id="UP001284601">
    <property type="component" value="Unassembled WGS sequence"/>
</dbReference>
<keyword evidence="1" id="KW-0805">Transcription regulation</keyword>
<dbReference type="InterPro" id="IPR051677">
    <property type="entry name" value="AfsR-DnrI-RedD_regulator"/>
</dbReference>
<proteinExistence type="predicted"/>
<feature type="non-terminal residue" evidence="5">
    <location>
        <position position="492"/>
    </location>
</feature>
<dbReference type="SUPFAM" id="SSF48452">
    <property type="entry name" value="TPR-like"/>
    <property type="match status" value="1"/>
</dbReference>
<evidence type="ECO:0000313" key="5">
    <source>
        <dbReference type="EMBL" id="MDW5598146.1"/>
    </source>
</evidence>
<organism evidence="5 6">
    <name type="scientific">Conexibacter stalactiti</name>
    <dbReference type="NCBI Taxonomy" id="1940611"/>
    <lineage>
        <taxon>Bacteria</taxon>
        <taxon>Bacillati</taxon>
        <taxon>Actinomycetota</taxon>
        <taxon>Thermoleophilia</taxon>
        <taxon>Solirubrobacterales</taxon>
        <taxon>Conexibacteraceae</taxon>
        <taxon>Conexibacter</taxon>
    </lineage>
</organism>